<dbReference type="InterPro" id="IPR019874">
    <property type="entry name" value="RF_methyltr_PrmC"/>
</dbReference>
<dbReference type="Gene3D" id="1.10.8.10">
    <property type="entry name" value="DNA helicase RuvA subunit, C-terminal domain"/>
    <property type="match status" value="1"/>
</dbReference>
<dbReference type="Pfam" id="PF17827">
    <property type="entry name" value="PrmC_N"/>
    <property type="match status" value="1"/>
</dbReference>
<feature type="binding site" evidence="5">
    <location>
        <position position="218"/>
    </location>
    <ligand>
        <name>S-adenosyl-L-methionine</name>
        <dbReference type="ChEBI" id="CHEBI:59789"/>
    </ligand>
</feature>
<organism evidence="9 10">
    <name type="scientific">Cohnella rhizosphaerae</name>
    <dbReference type="NCBI Taxonomy" id="1457232"/>
    <lineage>
        <taxon>Bacteria</taxon>
        <taxon>Bacillati</taxon>
        <taxon>Bacillota</taxon>
        <taxon>Bacilli</taxon>
        <taxon>Bacillales</taxon>
        <taxon>Paenibacillaceae</taxon>
        <taxon>Cohnella</taxon>
    </lineage>
</organism>
<feature type="binding site" evidence="5">
    <location>
        <begin position="147"/>
        <end position="151"/>
    </location>
    <ligand>
        <name>S-adenosyl-L-methionine</name>
        <dbReference type="ChEBI" id="CHEBI:59789"/>
    </ligand>
</feature>
<accession>A0A9X4QUQ0</accession>
<dbReference type="InterPro" id="IPR029063">
    <property type="entry name" value="SAM-dependent_MTases_sf"/>
</dbReference>
<reference evidence="9" key="1">
    <citation type="submission" date="2022-10" db="EMBL/GenBank/DDBJ databases">
        <title>Comparative genomic analysis of Cohnella hashimotonis sp. nov., isolated from the International Space Station.</title>
        <authorList>
            <person name="Simpson A."/>
            <person name="Venkateswaran K."/>
        </authorList>
    </citation>
    <scope>NUCLEOTIDE SEQUENCE</scope>
    <source>
        <strain evidence="9">DSM 28161</strain>
    </source>
</reference>
<dbReference type="SUPFAM" id="SSF53335">
    <property type="entry name" value="S-adenosyl-L-methionine-dependent methyltransferases"/>
    <property type="match status" value="1"/>
</dbReference>
<keyword evidence="3 5" id="KW-0949">S-adenosyl-L-methionine</keyword>
<dbReference type="NCBIfam" id="TIGR03534">
    <property type="entry name" value="RF_mod_PrmC"/>
    <property type="match status" value="1"/>
</dbReference>
<keyword evidence="2 5" id="KW-0808">Transferase</keyword>
<dbReference type="GO" id="GO:0102559">
    <property type="term" value="F:peptide chain release factor N(5)-glutamine methyltransferase activity"/>
    <property type="evidence" value="ECO:0007669"/>
    <property type="project" value="UniProtKB-EC"/>
</dbReference>
<keyword evidence="10" id="KW-1185">Reference proteome</keyword>
<evidence type="ECO:0000256" key="2">
    <source>
        <dbReference type="ARBA" id="ARBA00022679"/>
    </source>
</evidence>
<evidence type="ECO:0000256" key="3">
    <source>
        <dbReference type="ARBA" id="ARBA00022691"/>
    </source>
</evidence>
<dbReference type="PROSITE" id="PS00092">
    <property type="entry name" value="N6_MTASE"/>
    <property type="match status" value="1"/>
</dbReference>
<feature type="domain" description="Methyltransferase small" evidence="7">
    <location>
        <begin position="139"/>
        <end position="221"/>
    </location>
</feature>
<sequence length="313" mass="34312">MAKCGRPEFGDWRRRASRKRRPSRGAELLILHLLGIGKSELLRDLREPFPEEKRQAWETMLARRAAGEPAQYVTGEQYFYGRRFAVTPAVLIPRPETELLAEAVLEGAARIVAARRARQSEERTEAAENDGARERPSDAELRVLDVGTGSGALAVTLKLERPGWQVTASDLSPEALEVAAGNAAALGARVRFAQGDLLAPFMEGGAHAGERIDILVSNPPYIPSSDLPGLQAEVRDHEPRLALDGGPDGLAPYRRMALQLSGLAELPAMVAWEVGIHQAEQAAALLREVADWDEIRIVRDYGGIDRHVLALRF</sequence>
<feature type="domain" description="Release factor glutamine methyltransferase N-terminal" evidence="8">
    <location>
        <begin position="20"/>
        <end position="75"/>
    </location>
</feature>
<feature type="compositionally biased region" description="Basic and acidic residues" evidence="6">
    <location>
        <begin position="118"/>
        <end position="139"/>
    </location>
</feature>
<dbReference type="GO" id="GO:0032259">
    <property type="term" value="P:methylation"/>
    <property type="evidence" value="ECO:0007669"/>
    <property type="project" value="UniProtKB-KW"/>
</dbReference>
<comment type="function">
    <text evidence="5">Methylates the class 1 translation termination release factors RF1/PrfA and RF2/PrfB on the glutamine residue of the universally conserved GGQ motif.</text>
</comment>
<feature type="binding site" evidence="5">
    <location>
        <begin position="218"/>
        <end position="221"/>
    </location>
    <ligand>
        <name>substrate</name>
    </ligand>
</feature>
<evidence type="ECO:0000256" key="4">
    <source>
        <dbReference type="ARBA" id="ARBA00048391"/>
    </source>
</evidence>
<feature type="binding site" evidence="5">
    <location>
        <position position="170"/>
    </location>
    <ligand>
        <name>S-adenosyl-L-methionine</name>
        <dbReference type="ChEBI" id="CHEBI:59789"/>
    </ligand>
</feature>
<dbReference type="InterPro" id="IPR007848">
    <property type="entry name" value="Small_mtfrase_dom"/>
</dbReference>
<dbReference type="PANTHER" id="PTHR18895">
    <property type="entry name" value="HEMK METHYLTRANSFERASE"/>
    <property type="match status" value="1"/>
</dbReference>
<dbReference type="Pfam" id="PF05175">
    <property type="entry name" value="MTS"/>
    <property type="match status" value="1"/>
</dbReference>
<protein>
    <recommendedName>
        <fullName evidence="5">Release factor glutamine methyltransferase</fullName>
        <shortName evidence="5">RF MTase</shortName>
        <ecNumber evidence="5">2.1.1.297</ecNumber>
    </recommendedName>
    <alternativeName>
        <fullName evidence="5">N5-glutamine methyltransferase PrmC</fullName>
    </alternativeName>
    <alternativeName>
        <fullName evidence="5">Protein-(glutamine-N5) MTase PrmC</fullName>
    </alternativeName>
    <alternativeName>
        <fullName evidence="5">Protein-glutamine N-methyltransferase PrmC</fullName>
    </alternativeName>
</protein>
<dbReference type="InterPro" id="IPR002052">
    <property type="entry name" value="DNA_methylase_N6_adenine_CS"/>
</dbReference>
<evidence type="ECO:0000313" key="10">
    <source>
        <dbReference type="Proteomes" id="UP001153404"/>
    </source>
</evidence>
<dbReference type="NCBIfam" id="TIGR00536">
    <property type="entry name" value="hemK_fam"/>
    <property type="match status" value="1"/>
</dbReference>
<dbReference type="CDD" id="cd02440">
    <property type="entry name" value="AdoMet_MTases"/>
    <property type="match status" value="1"/>
</dbReference>
<evidence type="ECO:0000313" key="9">
    <source>
        <dbReference type="EMBL" id="MDG0811739.1"/>
    </source>
</evidence>
<evidence type="ECO:0000259" key="7">
    <source>
        <dbReference type="Pfam" id="PF05175"/>
    </source>
</evidence>
<feature type="region of interest" description="Disordered" evidence="6">
    <location>
        <begin position="117"/>
        <end position="139"/>
    </location>
</feature>
<dbReference type="InterPro" id="IPR004556">
    <property type="entry name" value="HemK-like"/>
</dbReference>
<gene>
    <name evidence="5 9" type="primary">prmC</name>
    <name evidence="9" type="ORF">OMP40_21995</name>
</gene>
<dbReference type="EC" id="2.1.1.297" evidence="5"/>
<comment type="similarity">
    <text evidence="5">Belongs to the protein N5-glutamine methyltransferase family. PrmC subfamily.</text>
</comment>
<comment type="caution">
    <text evidence="5">Lacks conserved residue(s) required for the propagation of feature annotation.</text>
</comment>
<evidence type="ECO:0000256" key="5">
    <source>
        <dbReference type="HAMAP-Rule" id="MF_02126"/>
    </source>
</evidence>
<dbReference type="PANTHER" id="PTHR18895:SF74">
    <property type="entry name" value="MTRF1L RELEASE FACTOR GLUTAMINE METHYLTRANSFERASE"/>
    <property type="match status" value="1"/>
</dbReference>
<dbReference type="InterPro" id="IPR050320">
    <property type="entry name" value="N5-glutamine_MTase"/>
</dbReference>
<dbReference type="AlphaFoldDB" id="A0A9X4QUQ0"/>
<evidence type="ECO:0000259" key="8">
    <source>
        <dbReference type="Pfam" id="PF17827"/>
    </source>
</evidence>
<dbReference type="Gene3D" id="3.40.50.150">
    <property type="entry name" value="Vaccinia Virus protein VP39"/>
    <property type="match status" value="1"/>
</dbReference>
<dbReference type="Proteomes" id="UP001153404">
    <property type="component" value="Unassembled WGS sequence"/>
</dbReference>
<name>A0A9X4QUQ0_9BACL</name>
<proteinExistence type="inferred from homology"/>
<comment type="caution">
    <text evidence="9">The sequence shown here is derived from an EMBL/GenBank/DDBJ whole genome shotgun (WGS) entry which is preliminary data.</text>
</comment>
<dbReference type="RefSeq" id="WP_277534539.1">
    <property type="nucleotide sequence ID" value="NZ_JAPDIA010000007.1"/>
</dbReference>
<dbReference type="GO" id="GO:0003676">
    <property type="term" value="F:nucleic acid binding"/>
    <property type="evidence" value="ECO:0007669"/>
    <property type="project" value="InterPro"/>
</dbReference>
<dbReference type="HAMAP" id="MF_02126">
    <property type="entry name" value="RF_methyltr_PrmC"/>
    <property type="match status" value="1"/>
</dbReference>
<keyword evidence="1 5" id="KW-0489">Methyltransferase</keyword>
<evidence type="ECO:0000256" key="1">
    <source>
        <dbReference type="ARBA" id="ARBA00022603"/>
    </source>
</evidence>
<comment type="catalytic activity">
    <reaction evidence="4 5">
        <text>L-glutaminyl-[peptide chain release factor] + S-adenosyl-L-methionine = N(5)-methyl-L-glutaminyl-[peptide chain release factor] + S-adenosyl-L-homocysteine + H(+)</text>
        <dbReference type="Rhea" id="RHEA:42896"/>
        <dbReference type="Rhea" id="RHEA-COMP:10271"/>
        <dbReference type="Rhea" id="RHEA-COMP:10272"/>
        <dbReference type="ChEBI" id="CHEBI:15378"/>
        <dbReference type="ChEBI" id="CHEBI:30011"/>
        <dbReference type="ChEBI" id="CHEBI:57856"/>
        <dbReference type="ChEBI" id="CHEBI:59789"/>
        <dbReference type="ChEBI" id="CHEBI:61891"/>
        <dbReference type="EC" id="2.1.1.297"/>
    </reaction>
</comment>
<dbReference type="InterPro" id="IPR040758">
    <property type="entry name" value="PrmC_N"/>
</dbReference>
<dbReference type="EMBL" id="JAPDIA010000007">
    <property type="protein sequence ID" value="MDG0811739.1"/>
    <property type="molecule type" value="Genomic_DNA"/>
</dbReference>
<evidence type="ECO:0000256" key="6">
    <source>
        <dbReference type="SAM" id="MobiDB-lite"/>
    </source>
</evidence>